<comment type="caution">
    <text evidence="1">The sequence shown here is derived from an EMBL/GenBank/DDBJ whole genome shotgun (WGS) entry which is preliminary data.</text>
</comment>
<organism evidence="1 2">
    <name type="scientific">Acidicapsa dinghuensis</name>
    <dbReference type="NCBI Taxonomy" id="2218256"/>
    <lineage>
        <taxon>Bacteria</taxon>
        <taxon>Pseudomonadati</taxon>
        <taxon>Acidobacteriota</taxon>
        <taxon>Terriglobia</taxon>
        <taxon>Terriglobales</taxon>
        <taxon>Acidobacteriaceae</taxon>
        <taxon>Acidicapsa</taxon>
    </lineage>
</organism>
<reference evidence="2" key="1">
    <citation type="journal article" date="2019" name="Int. J. Syst. Evol. Microbiol.">
        <title>The Global Catalogue of Microorganisms (GCM) 10K type strain sequencing project: providing services to taxonomists for standard genome sequencing and annotation.</title>
        <authorList>
            <consortium name="The Broad Institute Genomics Platform"/>
            <consortium name="The Broad Institute Genome Sequencing Center for Infectious Disease"/>
            <person name="Wu L."/>
            <person name="Ma J."/>
        </authorList>
    </citation>
    <scope>NUCLEOTIDE SEQUENCE [LARGE SCALE GENOMIC DNA]</scope>
    <source>
        <strain evidence="2">JCM 4087</strain>
    </source>
</reference>
<dbReference type="RefSeq" id="WP_263342329.1">
    <property type="nucleotide sequence ID" value="NZ_JAGSYH010000011.1"/>
</dbReference>
<evidence type="ECO:0000313" key="1">
    <source>
        <dbReference type="EMBL" id="MFC5865337.1"/>
    </source>
</evidence>
<dbReference type="Proteomes" id="UP001596091">
    <property type="component" value="Unassembled WGS sequence"/>
</dbReference>
<proteinExistence type="predicted"/>
<dbReference type="EMBL" id="JBHSPH010000019">
    <property type="protein sequence ID" value="MFC5865337.1"/>
    <property type="molecule type" value="Genomic_DNA"/>
</dbReference>
<keyword evidence="2" id="KW-1185">Reference proteome</keyword>
<protein>
    <recommendedName>
        <fullName evidence="3">WXG100 family type VII secretion target</fullName>
    </recommendedName>
</protein>
<evidence type="ECO:0008006" key="3">
    <source>
        <dbReference type="Google" id="ProtNLM"/>
    </source>
</evidence>
<accession>A0ABW1ENG5</accession>
<evidence type="ECO:0000313" key="2">
    <source>
        <dbReference type="Proteomes" id="UP001596091"/>
    </source>
</evidence>
<gene>
    <name evidence="1" type="ORF">ACFPT7_23740</name>
</gene>
<sequence>MSTTDHCMELTQMGDAHRALVRSLVESLEESWGGLLREVSAPFHNMSKTAALTGEKLELTLQVAPYQVRSLEELLGGTGGLSLLADAGVGAGANAIGGEVTRLIEGKDTSTSDVVEDAVAGYAGGTVGHVAADLVHIPEVGPEPKAYNNKAAIRRMANYKKQIAN</sequence>
<name>A0ABW1ENG5_9BACT</name>